<evidence type="ECO:0000313" key="4">
    <source>
        <dbReference type="EMBL" id="CRK40503.1"/>
    </source>
</evidence>
<feature type="compositionally biased region" description="Polar residues" evidence="1">
    <location>
        <begin position="159"/>
        <end position="175"/>
    </location>
</feature>
<accession>A0A0G4KU93</accession>
<feature type="compositionally biased region" description="Basic and acidic residues" evidence="1">
    <location>
        <begin position="177"/>
        <end position="203"/>
    </location>
</feature>
<feature type="non-terminal residue" evidence="3">
    <location>
        <position position="261"/>
    </location>
</feature>
<evidence type="ECO:0000313" key="5">
    <source>
        <dbReference type="EMBL" id="KAG7142081.1"/>
    </source>
</evidence>
<keyword evidence="2" id="KW-0812">Transmembrane</keyword>
<sequence length="261" mass="29589">MEGYGFTLTGGAIFGIAIFGIVISIIIVLVAVCVIGWHLRQRNHRLKQAKEANRANDTELAVRSFNTRRQLREAPAPTASTPAQQTFQSPSTYGDFAQQQQIHGGLSVEQQSAHDRYFYLRDPYAQPSSPPRQQYQVNRGERQLTHHAAPRRPHDSQEPQEASRTCHSARNGQQQHQRHDAAPVRRPRDAQHQQERMENREETGNPVHASRKPCREGRLADLVRYDPPTVALPVGAIKPQEDKQTEVVRPGKRRLLRRASS</sequence>
<organism evidence="3 7">
    <name type="scientific">Verticillium longisporum</name>
    <name type="common">Verticillium dahliae var. longisporum</name>
    <dbReference type="NCBI Taxonomy" id="100787"/>
    <lineage>
        <taxon>Eukaryota</taxon>
        <taxon>Fungi</taxon>
        <taxon>Dikarya</taxon>
        <taxon>Ascomycota</taxon>
        <taxon>Pezizomycotina</taxon>
        <taxon>Sordariomycetes</taxon>
        <taxon>Hypocreomycetidae</taxon>
        <taxon>Glomerellales</taxon>
        <taxon>Plectosphaerellaceae</taxon>
        <taxon>Verticillium</taxon>
    </lineage>
</organism>
<feature type="region of interest" description="Disordered" evidence="1">
    <location>
        <begin position="122"/>
        <end position="219"/>
    </location>
</feature>
<gene>
    <name evidence="4" type="ORF">BN1708_008234</name>
    <name evidence="3" type="ORF">BN1723_010004</name>
    <name evidence="5" type="ORF">HYQ45_001506</name>
</gene>
<evidence type="ECO:0000313" key="3">
    <source>
        <dbReference type="EMBL" id="CRK13363.1"/>
    </source>
</evidence>
<feature type="region of interest" description="Disordered" evidence="1">
    <location>
        <begin position="234"/>
        <end position="261"/>
    </location>
</feature>
<evidence type="ECO:0000256" key="2">
    <source>
        <dbReference type="SAM" id="Phobius"/>
    </source>
</evidence>
<dbReference type="EMBL" id="CVQI01004002">
    <property type="protein sequence ID" value="CRK13363.1"/>
    <property type="molecule type" value="Genomic_DNA"/>
</dbReference>
<reference evidence="6 7" key="1">
    <citation type="submission" date="2015-05" db="EMBL/GenBank/DDBJ databases">
        <authorList>
            <person name="Fogelqvist Johan"/>
        </authorList>
    </citation>
    <scope>NUCLEOTIDE SEQUENCE [LARGE SCALE GENOMIC DNA]</scope>
    <source>
        <strain evidence="4">VL1</strain>
        <strain evidence="3">VL2</strain>
    </source>
</reference>
<dbReference type="Proteomes" id="UP000689129">
    <property type="component" value="Unassembled WGS sequence"/>
</dbReference>
<evidence type="ECO:0000313" key="6">
    <source>
        <dbReference type="Proteomes" id="UP000044602"/>
    </source>
</evidence>
<keyword evidence="6" id="KW-1185">Reference proteome</keyword>
<dbReference type="AlphaFoldDB" id="A0A0G4KU93"/>
<feature type="compositionally biased region" description="Basic residues" evidence="1">
    <location>
        <begin position="250"/>
        <end position="261"/>
    </location>
</feature>
<feature type="transmembrane region" description="Helical" evidence="2">
    <location>
        <begin position="12"/>
        <end position="37"/>
    </location>
</feature>
<reference evidence="5" key="2">
    <citation type="journal article" date="2021" name="Mol. Plant Pathol.">
        <title>A 20-kb lineage-specific genomic region tames virulence in pathogenic amphidiploid Verticillium longisporum.</title>
        <authorList>
            <person name="Harting R."/>
            <person name="Starke J."/>
            <person name="Kusch H."/>
            <person name="Poggeler S."/>
            <person name="Maurus I."/>
            <person name="Schluter R."/>
            <person name="Landesfeind M."/>
            <person name="Bulla I."/>
            <person name="Nowrousian M."/>
            <person name="de Jonge R."/>
            <person name="Stahlhut G."/>
            <person name="Hoff K.J."/>
            <person name="Asshauer K.P."/>
            <person name="Thurmer A."/>
            <person name="Stanke M."/>
            <person name="Daniel R."/>
            <person name="Morgenstern B."/>
            <person name="Thomma B.P.H.J."/>
            <person name="Kronstad J.W."/>
            <person name="Braus-Stromeyer S.A."/>
            <person name="Braus G.H."/>
        </authorList>
    </citation>
    <scope>NUCLEOTIDE SEQUENCE</scope>
    <source>
        <strain evidence="5">Vl32</strain>
    </source>
</reference>
<proteinExistence type="predicted"/>
<dbReference type="OrthoDB" id="10347428at2759"/>
<dbReference type="EMBL" id="CVQH01026416">
    <property type="protein sequence ID" value="CRK40503.1"/>
    <property type="molecule type" value="Genomic_DNA"/>
</dbReference>
<dbReference type="Proteomes" id="UP000044602">
    <property type="component" value="Unassembled WGS sequence"/>
</dbReference>
<dbReference type="Proteomes" id="UP000045706">
    <property type="component" value="Unassembled WGS sequence"/>
</dbReference>
<keyword evidence="2" id="KW-1133">Transmembrane helix</keyword>
<feature type="region of interest" description="Disordered" evidence="1">
    <location>
        <begin position="68"/>
        <end position="91"/>
    </location>
</feature>
<feature type="compositionally biased region" description="Low complexity" evidence="1">
    <location>
        <begin position="74"/>
        <end position="89"/>
    </location>
</feature>
<evidence type="ECO:0000313" key="7">
    <source>
        <dbReference type="Proteomes" id="UP000045706"/>
    </source>
</evidence>
<protein>
    <submittedName>
        <fullName evidence="3">Uncharacterized protein</fullName>
    </submittedName>
</protein>
<name>A0A0G4KU93_VERLO</name>
<keyword evidence="2" id="KW-0472">Membrane</keyword>
<evidence type="ECO:0000256" key="1">
    <source>
        <dbReference type="SAM" id="MobiDB-lite"/>
    </source>
</evidence>
<dbReference type="EMBL" id="JAEMWZ010000022">
    <property type="protein sequence ID" value="KAG7142081.1"/>
    <property type="molecule type" value="Genomic_DNA"/>
</dbReference>